<dbReference type="VEuPathDB" id="FungiDB:CIMG_13025"/>
<protein>
    <submittedName>
        <fullName evidence="1">Uncharacterized protein</fullName>
    </submittedName>
</protein>
<dbReference type="InParanoid" id="A0A0D8JW65"/>
<dbReference type="AlphaFoldDB" id="A0A0D8JW65"/>
<dbReference type="Proteomes" id="UP000001261">
    <property type="component" value="Unassembled WGS sequence"/>
</dbReference>
<evidence type="ECO:0000313" key="2">
    <source>
        <dbReference type="Proteomes" id="UP000001261"/>
    </source>
</evidence>
<dbReference type="RefSeq" id="XP_004445333.1">
    <property type="nucleotide sequence ID" value="XM_004445276.1"/>
</dbReference>
<reference evidence="2" key="1">
    <citation type="journal article" date="2009" name="Genome Res.">
        <title>Comparative genomic analyses of the human fungal pathogens Coccidioides and their relatives.</title>
        <authorList>
            <person name="Sharpton T.J."/>
            <person name="Stajich J.E."/>
            <person name="Rounsley S.D."/>
            <person name="Gardner M.J."/>
            <person name="Wortman J.R."/>
            <person name="Jordar V.S."/>
            <person name="Maiti R."/>
            <person name="Kodira C.D."/>
            <person name="Neafsey D.E."/>
            <person name="Zeng Q."/>
            <person name="Hung C.-Y."/>
            <person name="McMahan C."/>
            <person name="Muszewska A."/>
            <person name="Grynberg M."/>
            <person name="Mandel M.A."/>
            <person name="Kellner E.M."/>
            <person name="Barker B.M."/>
            <person name="Galgiani J.N."/>
            <person name="Orbach M.J."/>
            <person name="Kirkland T.N."/>
            <person name="Cole G.T."/>
            <person name="Henn M.R."/>
            <person name="Birren B.W."/>
            <person name="Taylor J.W."/>
        </authorList>
    </citation>
    <scope>NUCLEOTIDE SEQUENCE [LARGE SCALE GENOMIC DNA]</scope>
    <source>
        <strain evidence="2">RS</strain>
    </source>
</reference>
<dbReference type="KEGG" id="cim:CIMG_13025"/>
<proteinExistence type="predicted"/>
<accession>A0A0D8JW65</accession>
<sequence length="170" mass="18933">MGSPTTTPSILPCLAHPAIKLRHDLPVECGRGMRSREVVKKIYSWLELRSCWAKFVSEAGTIVNGWHRDLLTTPFFGSFSSESQFPLDMYACIYVLTCKPVVIVDGGMQQSQKSLKPPLVWTRSKSIVDLGTSDGRYGAVILAIQDPYGLFEHQMACVKVGVRAGYQDRH</sequence>
<evidence type="ECO:0000313" key="1">
    <source>
        <dbReference type="EMBL" id="KJF60528.1"/>
    </source>
</evidence>
<reference evidence="2" key="2">
    <citation type="journal article" date="2010" name="Genome Res.">
        <title>Population genomic sequencing of Coccidioides fungi reveals recent hybridization and transposon control.</title>
        <authorList>
            <person name="Neafsey D.E."/>
            <person name="Barker B.M."/>
            <person name="Sharpton T.J."/>
            <person name="Stajich J.E."/>
            <person name="Park D.J."/>
            <person name="Whiston E."/>
            <person name="Hung C.-Y."/>
            <person name="McMahan C."/>
            <person name="White J."/>
            <person name="Sykes S."/>
            <person name="Heiman D."/>
            <person name="Young S."/>
            <person name="Zeng Q."/>
            <person name="Abouelleil A."/>
            <person name="Aftuck L."/>
            <person name="Bessette D."/>
            <person name="Brown A."/>
            <person name="FitzGerald M."/>
            <person name="Lui A."/>
            <person name="Macdonald J.P."/>
            <person name="Priest M."/>
            <person name="Orbach M.J."/>
            <person name="Galgiani J.N."/>
            <person name="Kirkland T.N."/>
            <person name="Cole G.T."/>
            <person name="Birren B.W."/>
            <person name="Henn M.R."/>
            <person name="Taylor J.W."/>
            <person name="Rounsley S.D."/>
        </authorList>
    </citation>
    <scope>GENOME REANNOTATION</scope>
    <source>
        <strain evidence="2">RS</strain>
    </source>
</reference>
<gene>
    <name evidence="1" type="ORF">CIMG_13025</name>
</gene>
<keyword evidence="2" id="KW-1185">Reference proteome</keyword>
<organism evidence="1 2">
    <name type="scientific">Coccidioides immitis (strain RS)</name>
    <name type="common">Valley fever fungus</name>
    <dbReference type="NCBI Taxonomy" id="246410"/>
    <lineage>
        <taxon>Eukaryota</taxon>
        <taxon>Fungi</taxon>
        <taxon>Dikarya</taxon>
        <taxon>Ascomycota</taxon>
        <taxon>Pezizomycotina</taxon>
        <taxon>Eurotiomycetes</taxon>
        <taxon>Eurotiomycetidae</taxon>
        <taxon>Onygenales</taxon>
        <taxon>Onygenaceae</taxon>
        <taxon>Coccidioides</taxon>
    </lineage>
</organism>
<dbReference type="EMBL" id="GG704912">
    <property type="protein sequence ID" value="KJF60528.1"/>
    <property type="molecule type" value="Genomic_DNA"/>
</dbReference>
<name>A0A0D8JW65_COCIM</name>
<dbReference type="GeneID" id="24164652"/>